<protein>
    <submittedName>
        <fullName evidence="8">Cytochrome b/b6 domain-containing protein</fullName>
    </submittedName>
</protein>
<keyword evidence="9" id="KW-1185">Reference proteome</keyword>
<accession>A0ABT2LXE8</accession>
<evidence type="ECO:0000256" key="5">
    <source>
        <dbReference type="ARBA" id="ARBA00023136"/>
    </source>
</evidence>
<gene>
    <name evidence="8" type="ORF">N5A92_24965</name>
</gene>
<comment type="subcellular location">
    <subcellularLocation>
        <location evidence="1">Cell membrane</location>
        <topology evidence="1">Multi-pass membrane protein</topology>
    </subcellularLocation>
</comment>
<dbReference type="Gene3D" id="1.20.950.20">
    <property type="entry name" value="Transmembrane di-heme cytochromes, Chain C"/>
    <property type="match status" value="1"/>
</dbReference>
<dbReference type="InterPro" id="IPR011577">
    <property type="entry name" value="Cyt_b561_bac/Ni-Hgenase"/>
</dbReference>
<reference evidence="8 9" key="1">
    <citation type="submission" date="2022-09" db="EMBL/GenBank/DDBJ databases">
        <title>Chelativorans salina sp. nov., a novel slightly halophilic bacterium isolated from a saline lake sediment enrichment.</title>
        <authorList>
            <person name="Gao L."/>
            <person name="Fang B.-Z."/>
            <person name="Li W.-J."/>
        </authorList>
    </citation>
    <scope>NUCLEOTIDE SEQUENCE [LARGE SCALE GENOMIC DNA]</scope>
    <source>
        <strain evidence="8 9">EGI FJ00035</strain>
    </source>
</reference>
<dbReference type="SUPFAM" id="SSF81342">
    <property type="entry name" value="Transmembrane di-heme cytochromes"/>
    <property type="match status" value="1"/>
</dbReference>
<feature type="transmembrane region" description="Helical" evidence="6">
    <location>
        <begin position="110"/>
        <end position="130"/>
    </location>
</feature>
<keyword evidence="4 6" id="KW-1133">Transmembrane helix</keyword>
<evidence type="ECO:0000256" key="3">
    <source>
        <dbReference type="ARBA" id="ARBA00022692"/>
    </source>
</evidence>
<name>A0ABT2LXE8_9HYPH</name>
<evidence type="ECO:0000313" key="8">
    <source>
        <dbReference type="EMBL" id="MCT7378268.1"/>
    </source>
</evidence>
<sequence>MNTPIRHHGVRHRLADRLFHWGMAVSVIVLGATAFLPIVGFRFDWVPLHWISGVALTLLVLFHLFRVFFVHGVRGMVPGPDDIREIAQAARGIGPEALAEAKYDAFQKGFHLAAATTILVLLVTGLLMLAKIDTTFWRRDPSILSDYSWGIIYVIHGAASLVLLFLFTLHVYFALLPEHRSFLVAMIGGQGPEKARKGKS</sequence>
<evidence type="ECO:0000313" key="9">
    <source>
        <dbReference type="Proteomes" id="UP001320831"/>
    </source>
</evidence>
<evidence type="ECO:0000259" key="7">
    <source>
        <dbReference type="Pfam" id="PF01292"/>
    </source>
</evidence>
<dbReference type="RefSeq" id="WP_260907138.1">
    <property type="nucleotide sequence ID" value="NZ_JAOCZP010000012.1"/>
</dbReference>
<keyword evidence="5 6" id="KW-0472">Membrane</keyword>
<proteinExistence type="predicted"/>
<dbReference type="EMBL" id="JAOCZP010000012">
    <property type="protein sequence ID" value="MCT7378268.1"/>
    <property type="molecule type" value="Genomic_DNA"/>
</dbReference>
<dbReference type="Pfam" id="PF01292">
    <property type="entry name" value="Ni_hydr_CYTB"/>
    <property type="match status" value="1"/>
</dbReference>
<evidence type="ECO:0000256" key="6">
    <source>
        <dbReference type="SAM" id="Phobius"/>
    </source>
</evidence>
<feature type="transmembrane region" description="Helical" evidence="6">
    <location>
        <begin position="21"/>
        <end position="43"/>
    </location>
</feature>
<comment type="caution">
    <text evidence="8">The sequence shown here is derived from an EMBL/GenBank/DDBJ whole genome shotgun (WGS) entry which is preliminary data.</text>
</comment>
<dbReference type="Proteomes" id="UP001320831">
    <property type="component" value="Unassembled WGS sequence"/>
</dbReference>
<organism evidence="8 9">
    <name type="scientific">Chelativorans salis</name>
    <dbReference type="NCBI Taxonomy" id="2978478"/>
    <lineage>
        <taxon>Bacteria</taxon>
        <taxon>Pseudomonadati</taxon>
        <taxon>Pseudomonadota</taxon>
        <taxon>Alphaproteobacteria</taxon>
        <taxon>Hyphomicrobiales</taxon>
        <taxon>Phyllobacteriaceae</taxon>
        <taxon>Chelativorans</taxon>
    </lineage>
</organism>
<dbReference type="PANTHER" id="PTHR30485:SF0">
    <property type="entry name" value="NI_FE-HYDROGENASE 1 B-TYPE CYTOCHROME SUBUNIT-RELATED"/>
    <property type="match status" value="1"/>
</dbReference>
<dbReference type="InterPro" id="IPR051542">
    <property type="entry name" value="Hydrogenase_cytochrome"/>
</dbReference>
<keyword evidence="2" id="KW-1003">Cell membrane</keyword>
<feature type="domain" description="Cytochrome b561 bacterial/Ni-hydrogenase" evidence="7">
    <location>
        <begin position="12"/>
        <end position="189"/>
    </location>
</feature>
<feature type="transmembrane region" description="Helical" evidence="6">
    <location>
        <begin position="49"/>
        <end position="69"/>
    </location>
</feature>
<keyword evidence="3 6" id="KW-0812">Transmembrane</keyword>
<evidence type="ECO:0000256" key="4">
    <source>
        <dbReference type="ARBA" id="ARBA00022989"/>
    </source>
</evidence>
<feature type="transmembrane region" description="Helical" evidence="6">
    <location>
        <begin position="150"/>
        <end position="176"/>
    </location>
</feature>
<evidence type="ECO:0000256" key="2">
    <source>
        <dbReference type="ARBA" id="ARBA00022475"/>
    </source>
</evidence>
<evidence type="ECO:0000256" key="1">
    <source>
        <dbReference type="ARBA" id="ARBA00004651"/>
    </source>
</evidence>
<dbReference type="InterPro" id="IPR016174">
    <property type="entry name" value="Di-haem_cyt_TM"/>
</dbReference>
<dbReference type="PANTHER" id="PTHR30485">
    <property type="entry name" value="NI/FE-HYDROGENASE 1 B-TYPE CYTOCHROME SUBUNIT"/>
    <property type="match status" value="1"/>
</dbReference>